<evidence type="ECO:0000256" key="8">
    <source>
        <dbReference type="ARBA" id="ARBA00023033"/>
    </source>
</evidence>
<dbReference type="InterPro" id="IPR001128">
    <property type="entry name" value="Cyt_P450"/>
</dbReference>
<evidence type="ECO:0000256" key="9">
    <source>
        <dbReference type="PIRSR" id="PIRSR602401-1"/>
    </source>
</evidence>
<comment type="cofactor">
    <cofactor evidence="1 9">
        <name>heme</name>
        <dbReference type="ChEBI" id="CHEBI:30413"/>
    </cofactor>
</comment>
<evidence type="ECO:0000256" key="5">
    <source>
        <dbReference type="ARBA" id="ARBA00022723"/>
    </source>
</evidence>
<dbReference type="Gene3D" id="1.10.630.10">
    <property type="entry name" value="Cytochrome P450"/>
    <property type="match status" value="1"/>
</dbReference>
<dbReference type="InterPro" id="IPR002401">
    <property type="entry name" value="Cyt_P450_E_grp-I"/>
</dbReference>
<dbReference type="InterPro" id="IPR050364">
    <property type="entry name" value="Cytochrome_P450_fung"/>
</dbReference>
<evidence type="ECO:0000313" key="11">
    <source>
        <dbReference type="EMBL" id="KDQ52205.1"/>
    </source>
</evidence>
<comment type="pathway">
    <text evidence="2">Secondary metabolite biosynthesis.</text>
</comment>
<dbReference type="EMBL" id="KL197741">
    <property type="protein sequence ID" value="KDQ52205.1"/>
    <property type="molecule type" value="Genomic_DNA"/>
</dbReference>
<evidence type="ECO:0008006" key="13">
    <source>
        <dbReference type="Google" id="ProtNLM"/>
    </source>
</evidence>
<reference evidence="12" key="1">
    <citation type="journal article" date="2014" name="Proc. Natl. Acad. Sci. U.S.A.">
        <title>Extensive sampling of basidiomycete genomes demonstrates inadequacy of the white-rot/brown-rot paradigm for wood decay fungi.</title>
        <authorList>
            <person name="Riley R."/>
            <person name="Salamov A.A."/>
            <person name="Brown D.W."/>
            <person name="Nagy L.G."/>
            <person name="Floudas D."/>
            <person name="Held B.W."/>
            <person name="Levasseur A."/>
            <person name="Lombard V."/>
            <person name="Morin E."/>
            <person name="Otillar R."/>
            <person name="Lindquist E.A."/>
            <person name="Sun H."/>
            <person name="LaButti K.M."/>
            <person name="Schmutz J."/>
            <person name="Jabbour D."/>
            <person name="Luo H."/>
            <person name="Baker S.E."/>
            <person name="Pisabarro A.G."/>
            <person name="Walton J.D."/>
            <person name="Blanchette R.A."/>
            <person name="Henrissat B."/>
            <person name="Martin F."/>
            <person name="Cullen D."/>
            <person name="Hibbett D.S."/>
            <person name="Grigoriev I.V."/>
        </authorList>
    </citation>
    <scope>NUCLEOTIDE SEQUENCE [LARGE SCALE GENOMIC DNA]</scope>
    <source>
        <strain evidence="12">MUCL 33604</strain>
    </source>
</reference>
<dbReference type="PROSITE" id="PS00086">
    <property type="entry name" value="CYTOCHROME_P450"/>
    <property type="match status" value="1"/>
</dbReference>
<evidence type="ECO:0000256" key="10">
    <source>
        <dbReference type="RuleBase" id="RU000461"/>
    </source>
</evidence>
<keyword evidence="5 9" id="KW-0479">Metal-binding</keyword>
<protein>
    <recommendedName>
        <fullName evidence="13">Cytochrome P450</fullName>
    </recommendedName>
</protein>
<feature type="binding site" description="axial binding residue" evidence="9">
    <location>
        <position position="322"/>
    </location>
    <ligand>
        <name>heme</name>
        <dbReference type="ChEBI" id="CHEBI:30413"/>
    </ligand>
    <ligandPart>
        <name>Fe</name>
        <dbReference type="ChEBI" id="CHEBI:18248"/>
    </ligandPart>
</feature>
<dbReference type="PRINTS" id="PR00385">
    <property type="entry name" value="P450"/>
</dbReference>
<sequence length="399" mass="45086">MRYGPQWRDYRRVFHQHFNQVAVDKYQDIQARESQVFLRRLLETPEDFFDHIRLAFTTTIMEIVYGIPVTNKNDKFVAMSEEAINSLSVAAIPGAFLVDFVPILKHVPAWFPGAGFKRKAEEWSCLKNRFINEPFDFTKVALHEGSMMRASIASTLLQSLPEGNTEAELRARNVTAMAYIGRLLLTTAAIRVLFLAMLTHPGAQKRAQEELDRVVGNSRLPVFSDRDQLPYIDALIKETLRWLPIAPLAGLPHASTEDDVYNGYLIPKGSIIFGNIWSILHDPMVYPEPEKFKPERFLKDGKLNPEVRDPSVAVFGFGRRICPGRHFSDNAMYSLTSSLLSVFDIELPLDERGQPVLVTPQMGSGLLSPPGPFKCTIKPRSRVAEALVRDTQMDEVVIG</sequence>
<dbReference type="GO" id="GO:0020037">
    <property type="term" value="F:heme binding"/>
    <property type="evidence" value="ECO:0007669"/>
    <property type="project" value="InterPro"/>
</dbReference>
<dbReference type="SUPFAM" id="SSF48264">
    <property type="entry name" value="Cytochrome P450"/>
    <property type="match status" value="1"/>
</dbReference>
<dbReference type="PRINTS" id="PR00463">
    <property type="entry name" value="EP450I"/>
</dbReference>
<dbReference type="PANTHER" id="PTHR46300">
    <property type="entry name" value="P450, PUTATIVE (EUROFUNG)-RELATED-RELATED"/>
    <property type="match status" value="1"/>
</dbReference>
<accession>A0A067PED6</accession>
<evidence type="ECO:0000256" key="4">
    <source>
        <dbReference type="ARBA" id="ARBA00022617"/>
    </source>
</evidence>
<evidence type="ECO:0000256" key="7">
    <source>
        <dbReference type="ARBA" id="ARBA00023004"/>
    </source>
</evidence>
<organism evidence="11 12">
    <name type="scientific">Jaapia argillacea MUCL 33604</name>
    <dbReference type="NCBI Taxonomy" id="933084"/>
    <lineage>
        <taxon>Eukaryota</taxon>
        <taxon>Fungi</taxon>
        <taxon>Dikarya</taxon>
        <taxon>Basidiomycota</taxon>
        <taxon>Agaricomycotina</taxon>
        <taxon>Agaricomycetes</taxon>
        <taxon>Agaricomycetidae</taxon>
        <taxon>Jaapiales</taxon>
        <taxon>Jaapiaceae</taxon>
        <taxon>Jaapia</taxon>
    </lineage>
</organism>
<dbReference type="CDD" id="cd11065">
    <property type="entry name" value="CYP64-like"/>
    <property type="match status" value="1"/>
</dbReference>
<keyword evidence="4 9" id="KW-0349">Heme</keyword>
<name>A0A067PED6_9AGAM</name>
<evidence type="ECO:0000256" key="1">
    <source>
        <dbReference type="ARBA" id="ARBA00001971"/>
    </source>
</evidence>
<dbReference type="GO" id="GO:0005506">
    <property type="term" value="F:iron ion binding"/>
    <property type="evidence" value="ECO:0007669"/>
    <property type="project" value="InterPro"/>
</dbReference>
<dbReference type="PANTHER" id="PTHR46300:SF7">
    <property type="entry name" value="P450, PUTATIVE (EUROFUNG)-RELATED"/>
    <property type="match status" value="1"/>
</dbReference>
<keyword evidence="12" id="KW-1185">Reference proteome</keyword>
<gene>
    <name evidence="11" type="ORF">JAAARDRAFT_138959</name>
</gene>
<keyword evidence="7 9" id="KW-0408">Iron</keyword>
<dbReference type="HOGENOM" id="CLU_001570_2_0_1"/>
<evidence type="ECO:0000256" key="3">
    <source>
        <dbReference type="ARBA" id="ARBA00010617"/>
    </source>
</evidence>
<dbReference type="GO" id="GO:0004497">
    <property type="term" value="F:monooxygenase activity"/>
    <property type="evidence" value="ECO:0007669"/>
    <property type="project" value="UniProtKB-KW"/>
</dbReference>
<proteinExistence type="inferred from homology"/>
<evidence type="ECO:0000313" key="12">
    <source>
        <dbReference type="Proteomes" id="UP000027265"/>
    </source>
</evidence>
<dbReference type="InterPro" id="IPR036396">
    <property type="entry name" value="Cyt_P450_sf"/>
</dbReference>
<keyword evidence="8 10" id="KW-0503">Monooxygenase</keyword>
<dbReference type="OrthoDB" id="2789670at2759"/>
<evidence type="ECO:0000256" key="2">
    <source>
        <dbReference type="ARBA" id="ARBA00005179"/>
    </source>
</evidence>
<dbReference type="GO" id="GO:0016705">
    <property type="term" value="F:oxidoreductase activity, acting on paired donors, with incorporation or reduction of molecular oxygen"/>
    <property type="evidence" value="ECO:0007669"/>
    <property type="project" value="InterPro"/>
</dbReference>
<dbReference type="STRING" id="933084.A0A067PED6"/>
<evidence type="ECO:0000256" key="6">
    <source>
        <dbReference type="ARBA" id="ARBA00023002"/>
    </source>
</evidence>
<dbReference type="InterPro" id="IPR017972">
    <property type="entry name" value="Cyt_P450_CS"/>
</dbReference>
<comment type="similarity">
    <text evidence="3 10">Belongs to the cytochrome P450 family.</text>
</comment>
<keyword evidence="6 10" id="KW-0560">Oxidoreductase</keyword>
<dbReference type="AlphaFoldDB" id="A0A067PED6"/>
<dbReference type="Proteomes" id="UP000027265">
    <property type="component" value="Unassembled WGS sequence"/>
</dbReference>
<dbReference type="Pfam" id="PF00067">
    <property type="entry name" value="p450"/>
    <property type="match status" value="1"/>
</dbReference>
<dbReference type="InParanoid" id="A0A067PED6"/>